<feature type="compositionally biased region" description="Basic residues" evidence="5">
    <location>
        <begin position="244"/>
        <end position="258"/>
    </location>
</feature>
<dbReference type="GO" id="GO:0005737">
    <property type="term" value="C:cytoplasm"/>
    <property type="evidence" value="ECO:0007669"/>
    <property type="project" value="UniProtKB-SubCell"/>
</dbReference>
<dbReference type="SUPFAM" id="SSF48065">
    <property type="entry name" value="DBL homology domain (DH-domain)"/>
    <property type="match status" value="1"/>
</dbReference>
<organism evidence="7 8">
    <name type="scientific">Folsomia candida</name>
    <name type="common">Springtail</name>
    <dbReference type="NCBI Taxonomy" id="158441"/>
    <lineage>
        <taxon>Eukaryota</taxon>
        <taxon>Metazoa</taxon>
        <taxon>Ecdysozoa</taxon>
        <taxon>Arthropoda</taxon>
        <taxon>Hexapoda</taxon>
        <taxon>Collembola</taxon>
        <taxon>Entomobryomorpha</taxon>
        <taxon>Isotomoidea</taxon>
        <taxon>Isotomidae</taxon>
        <taxon>Proisotominae</taxon>
        <taxon>Folsomia</taxon>
    </lineage>
</organism>
<feature type="region of interest" description="Disordered" evidence="5">
    <location>
        <begin position="236"/>
        <end position="266"/>
    </location>
</feature>
<feature type="compositionally biased region" description="Low complexity" evidence="5">
    <location>
        <begin position="1215"/>
        <end position="1240"/>
    </location>
</feature>
<feature type="compositionally biased region" description="Low complexity" evidence="5">
    <location>
        <begin position="1020"/>
        <end position="1037"/>
    </location>
</feature>
<keyword evidence="4" id="KW-0863">Zinc-finger</keyword>
<feature type="compositionally biased region" description="Low complexity" evidence="5">
    <location>
        <begin position="961"/>
        <end position="983"/>
    </location>
</feature>
<dbReference type="AlphaFoldDB" id="A0A226F6S0"/>
<evidence type="ECO:0000256" key="2">
    <source>
        <dbReference type="ARBA" id="ARBA00022490"/>
    </source>
</evidence>
<dbReference type="PANTHER" id="PTHR13944">
    <property type="entry name" value="AGAP007712-PA"/>
    <property type="match status" value="1"/>
</dbReference>
<feature type="compositionally biased region" description="Low complexity" evidence="5">
    <location>
        <begin position="1002"/>
        <end position="1011"/>
    </location>
</feature>
<feature type="compositionally biased region" description="Low complexity" evidence="5">
    <location>
        <begin position="936"/>
        <end position="947"/>
    </location>
</feature>
<dbReference type="SMART" id="SM00325">
    <property type="entry name" value="RhoGEF"/>
    <property type="match status" value="1"/>
</dbReference>
<keyword evidence="4" id="KW-0479">Metal-binding</keyword>
<feature type="compositionally biased region" description="Polar residues" evidence="5">
    <location>
        <begin position="1187"/>
        <end position="1206"/>
    </location>
</feature>
<dbReference type="Gene3D" id="1.20.900.10">
    <property type="entry name" value="Dbl homology (DH) domain"/>
    <property type="match status" value="1"/>
</dbReference>
<feature type="region of interest" description="Disordered" evidence="5">
    <location>
        <begin position="1176"/>
        <end position="1265"/>
    </location>
</feature>
<dbReference type="PANTHER" id="PTHR13944:SF21">
    <property type="entry name" value="CYSTS, ISOFORM C"/>
    <property type="match status" value="1"/>
</dbReference>
<dbReference type="Pfam" id="PF17838">
    <property type="entry name" value="PH_16"/>
    <property type="match status" value="1"/>
</dbReference>
<dbReference type="InterPro" id="IPR051632">
    <property type="entry name" value="Rho_GEF"/>
</dbReference>
<dbReference type="InterPro" id="IPR035899">
    <property type="entry name" value="DBL_dom_sf"/>
</dbReference>
<dbReference type="InterPro" id="IPR041020">
    <property type="entry name" value="PH_16"/>
</dbReference>
<name>A0A226F6S0_FOLCA</name>
<keyword evidence="2" id="KW-0963">Cytoplasm</keyword>
<sequence>MSVVFIEYAASKCSGQLKKVKRMLAGQQRLESSLKSQTLPRLDGQDEEGDVLESQFELLSIANSCPDLTLLEIDPLLQHEIPNNNNSSHPSSGIDVVDGIKSVVPGGVGTTGSFRRSTSLSSLGVECVDGNHHEKCNGCPSKCPLVQSCCVAGRAGVGRASQVIGHLEKTLKKEAVTSGLISNDFIRTALRASHGGSSGSGYLHKSISTPSVTQYFISTVGGVGPQHELYQKSQHRVQSDAHQHSSKRSFFRRKHKSKSNLVPSGPRFANKMDGVGMITTSSSLSSINGSNPSQSLAFAALFDPSLGLQDSDAECWALSMSPEVVSRLEDKEVKRQEHMYELILTEKHHCLTLALMQHLFVGDMKKYGFARDARLLFPELNKLLEVHFSFLRRMRERQLKFRELGQPMDSLTDILIDQFTTEQYHLMIRLYGLLCASHTKSLDIFKSLIKDTKFASLVASWDKESLLGRKNVRECLLLVAQRITKYPLLIEPILKTSLNATPQERDQIQKALGFSRDLISKVDQRVAQRQRLLEVCNRIDPKSFTMVGQRRRGRDDIVSLPSRRLLFQGQAIVNCNRNSNPGGGAPANRNIPCTVFILTDSLIFTQEISLKFHFVSPPGIVMLNNLIVRENAGQTSSLFLVLGTGTSKPEMIDLQIIHPPNREKWLEEIRSAISKCVEETETGSDGDEEIDSTDLSDVKTTKALEELQEQDRQLLTSLRSRARLIESLHVEKPYHWVPSNFEGKDDLLNSLSSTCSEVQRVMNIWEANANSSVNRSASCVGEHGMHGALLGLPKRADTFGGFDSQQRSAFDLAQCTNNKLLMEMVIHLSQLCGEMFSQMIPQLMPSVYQTHHQLQRRMEDLREAQQRLETEKALFHQDLASQKEALDREKAELTHLKQTLQKEQEDITQQREQLYRKLEAQQKQMRLPHEPISPLTGTSSSSSTSSGDKVNTNPPQIIRRPLPTAPNSSSSASSKPSNNNLPAQNGVKKQQLPLFLASNSSFKVGKSSSCSDNVPQRNASVGSFRGGSVVSPPTSGSATNQSSPLDPSRLPGKAASSSSRNSSQSQQQQQQVQQLLPLRLSEGSGGGGNNKTSSLPRGVGSRSVSSMLNQMDANQQQQQQQGSNANQHHLRSSASTTTFSYNNHPGGDSNLNQRVGMQSNSSFLYGPVSQSGVRYAYTDGGGGGGSAPNNTSPPRNGHINENNDGLSSVIHRRAGSSPVPMSSVQQQFPQQQQARRPPGQETQYHQHQHPFFRQREDDGEKILFL</sequence>
<feature type="domain" description="DH" evidence="6">
    <location>
        <begin position="334"/>
        <end position="525"/>
    </location>
</feature>
<feature type="compositionally biased region" description="Polar residues" evidence="5">
    <location>
        <begin position="1102"/>
        <end position="1114"/>
    </location>
</feature>
<feature type="region of interest" description="Disordered" evidence="5">
    <location>
        <begin position="1002"/>
        <end position="1155"/>
    </location>
</feature>
<reference evidence="7 8" key="1">
    <citation type="submission" date="2015-12" db="EMBL/GenBank/DDBJ databases">
        <title>The genome of Folsomia candida.</title>
        <authorList>
            <person name="Faddeeva A."/>
            <person name="Derks M.F."/>
            <person name="Anvar Y."/>
            <person name="Smit S."/>
            <person name="Van Straalen N."/>
            <person name="Roelofs D."/>
        </authorList>
    </citation>
    <scope>NUCLEOTIDE SEQUENCE [LARGE SCALE GENOMIC DNA]</scope>
    <source>
        <strain evidence="7 8">VU population</strain>
        <tissue evidence="7">Whole body</tissue>
    </source>
</reference>
<dbReference type="InterPro" id="IPR000219">
    <property type="entry name" value="DH_dom"/>
</dbReference>
<feature type="compositionally biased region" description="Low complexity" evidence="5">
    <location>
        <begin position="1056"/>
        <end position="1082"/>
    </location>
</feature>
<dbReference type="GO" id="GO:0035023">
    <property type="term" value="P:regulation of Rho protein signal transduction"/>
    <property type="evidence" value="ECO:0007669"/>
    <property type="project" value="TreeGrafter"/>
</dbReference>
<dbReference type="InterPro" id="IPR011993">
    <property type="entry name" value="PH-like_dom_sf"/>
</dbReference>
<feature type="compositionally biased region" description="Polar residues" evidence="5">
    <location>
        <begin position="1122"/>
        <end position="1155"/>
    </location>
</feature>
<evidence type="ECO:0000259" key="6">
    <source>
        <dbReference type="PROSITE" id="PS50010"/>
    </source>
</evidence>
<evidence type="ECO:0000256" key="3">
    <source>
        <dbReference type="ARBA" id="ARBA00022553"/>
    </source>
</evidence>
<evidence type="ECO:0000256" key="1">
    <source>
        <dbReference type="ARBA" id="ARBA00004496"/>
    </source>
</evidence>
<dbReference type="Gene3D" id="2.30.29.30">
    <property type="entry name" value="Pleckstrin-homology domain (PH domain)/Phosphotyrosine-binding domain (PTB)"/>
    <property type="match status" value="1"/>
</dbReference>
<evidence type="ECO:0000313" key="8">
    <source>
        <dbReference type="Proteomes" id="UP000198287"/>
    </source>
</evidence>
<feature type="compositionally biased region" description="Basic and acidic residues" evidence="5">
    <location>
        <begin position="1253"/>
        <end position="1265"/>
    </location>
</feature>
<accession>A0A226F6S0</accession>
<evidence type="ECO:0000313" key="7">
    <source>
        <dbReference type="EMBL" id="OXA65030.1"/>
    </source>
</evidence>
<evidence type="ECO:0000256" key="5">
    <source>
        <dbReference type="SAM" id="MobiDB-lite"/>
    </source>
</evidence>
<dbReference type="Pfam" id="PF00621">
    <property type="entry name" value="RhoGEF"/>
    <property type="match status" value="1"/>
</dbReference>
<dbReference type="STRING" id="158441.A0A226F6S0"/>
<comment type="caution">
    <text evidence="7">The sequence shown here is derived from an EMBL/GenBank/DDBJ whole genome shotgun (WGS) entry which is preliminary data.</text>
</comment>
<keyword evidence="4" id="KW-0862">Zinc</keyword>
<dbReference type="OMA" id="NIWEANA"/>
<evidence type="ECO:0000256" key="4">
    <source>
        <dbReference type="ARBA" id="ARBA00022771"/>
    </source>
</evidence>
<dbReference type="GO" id="GO:0008270">
    <property type="term" value="F:zinc ion binding"/>
    <property type="evidence" value="ECO:0007669"/>
    <property type="project" value="UniProtKB-KW"/>
</dbReference>
<dbReference type="GO" id="GO:0005085">
    <property type="term" value="F:guanyl-nucleotide exchange factor activity"/>
    <property type="evidence" value="ECO:0007669"/>
    <property type="project" value="InterPro"/>
</dbReference>
<dbReference type="Proteomes" id="UP000198287">
    <property type="component" value="Unassembled WGS sequence"/>
</dbReference>
<keyword evidence="8" id="KW-1185">Reference proteome</keyword>
<dbReference type="OrthoDB" id="28045at2759"/>
<proteinExistence type="predicted"/>
<protein>
    <submittedName>
        <fullName evidence="7">Rho guanine nucleotide exchange factor 28</fullName>
    </submittedName>
</protein>
<dbReference type="PROSITE" id="PS50010">
    <property type="entry name" value="DH_2"/>
    <property type="match status" value="1"/>
</dbReference>
<comment type="subcellular location">
    <subcellularLocation>
        <location evidence="1">Cytoplasm</location>
    </subcellularLocation>
</comment>
<dbReference type="EMBL" id="LNIX01000001">
    <property type="protein sequence ID" value="OXA65030.1"/>
    <property type="molecule type" value="Genomic_DNA"/>
</dbReference>
<gene>
    <name evidence="7" type="ORF">Fcan01_03797</name>
</gene>
<keyword evidence="3" id="KW-0597">Phosphoprotein</keyword>
<dbReference type="SUPFAM" id="SSF50729">
    <property type="entry name" value="PH domain-like"/>
    <property type="match status" value="1"/>
</dbReference>
<feature type="region of interest" description="Disordered" evidence="5">
    <location>
        <begin position="921"/>
        <end position="985"/>
    </location>
</feature>